<accession>A0A4Y6UBZ8</accession>
<sequence>MTVFHFFETTHVNTLDDHNRLTDDIDLTKDGENKGLVTLNHEDGLELIDVTCLGWRKENGPFPLNVLLQALEMGEETLLEDDYYDIYGDEEYIGEDDEETEAEASKPDVGSDPTPKD</sequence>
<evidence type="ECO:0000313" key="2">
    <source>
        <dbReference type="EMBL" id="QDH14098.1"/>
    </source>
</evidence>
<dbReference type="Proteomes" id="UP000318709">
    <property type="component" value="Chromosome"/>
</dbReference>
<dbReference type="RefSeq" id="WP_141443802.1">
    <property type="nucleotide sequence ID" value="NZ_CP038231.1"/>
</dbReference>
<gene>
    <name evidence="2" type="ORF">E3E12_07795</name>
</gene>
<name>A0A4Y6UBZ8_9PROT</name>
<evidence type="ECO:0000313" key="3">
    <source>
        <dbReference type="Proteomes" id="UP000318709"/>
    </source>
</evidence>
<proteinExistence type="predicted"/>
<reference evidence="2 3" key="1">
    <citation type="submission" date="2019-03" db="EMBL/GenBank/DDBJ databases">
        <title>The complete genome sequence of Swingsia_sp. F3b2 LMG30590(T).</title>
        <authorList>
            <person name="Chua K.-O."/>
            <person name="Chan K.-G."/>
            <person name="See-Too W.-S."/>
        </authorList>
    </citation>
    <scope>NUCLEOTIDE SEQUENCE [LARGE SCALE GENOMIC DNA]</scope>
    <source>
        <strain evidence="2 3">F3b2</strain>
    </source>
</reference>
<feature type="region of interest" description="Disordered" evidence="1">
    <location>
        <begin position="89"/>
        <end position="117"/>
    </location>
</feature>
<dbReference type="EMBL" id="CP038231">
    <property type="protein sequence ID" value="QDH14098.1"/>
    <property type="molecule type" value="Genomic_DNA"/>
</dbReference>
<organism evidence="2 3">
    <name type="scientific">Formicincola oecophyllae</name>
    <dbReference type="NCBI Taxonomy" id="2558361"/>
    <lineage>
        <taxon>Bacteria</taxon>
        <taxon>Pseudomonadati</taxon>
        <taxon>Pseudomonadota</taxon>
        <taxon>Alphaproteobacteria</taxon>
        <taxon>Acetobacterales</taxon>
        <taxon>Acetobacteraceae</taxon>
        <taxon>Formicincola</taxon>
    </lineage>
</organism>
<keyword evidence="3" id="KW-1185">Reference proteome</keyword>
<feature type="compositionally biased region" description="Acidic residues" evidence="1">
    <location>
        <begin position="89"/>
        <end position="102"/>
    </location>
</feature>
<protein>
    <submittedName>
        <fullName evidence="2">Uncharacterized protein</fullName>
    </submittedName>
</protein>
<evidence type="ECO:0000256" key="1">
    <source>
        <dbReference type="SAM" id="MobiDB-lite"/>
    </source>
</evidence>
<dbReference type="AlphaFoldDB" id="A0A4Y6UBZ8"/>
<dbReference type="KEGG" id="swf:E3E12_07795"/>